<keyword evidence="1" id="KW-0813">Transport</keyword>
<dbReference type="GO" id="GO:0015031">
    <property type="term" value="P:protein transport"/>
    <property type="evidence" value="ECO:0007669"/>
    <property type="project" value="UniProtKB-KW"/>
</dbReference>
<keyword evidence="1" id="KW-0999">Mitochondrion inner membrane</keyword>
<organism evidence="3 4">
    <name type="scientific">Prymnesium parvum</name>
    <name type="common">Toxic golden alga</name>
    <dbReference type="NCBI Taxonomy" id="97485"/>
    <lineage>
        <taxon>Eukaryota</taxon>
        <taxon>Haptista</taxon>
        <taxon>Haptophyta</taxon>
        <taxon>Prymnesiophyceae</taxon>
        <taxon>Prymnesiales</taxon>
        <taxon>Prymnesiaceae</taxon>
        <taxon>Prymnesium</taxon>
    </lineage>
</organism>
<keyword evidence="1" id="KW-0143">Chaperone</keyword>
<keyword evidence="1" id="KW-1015">Disulfide bond</keyword>
<accession>A0AB34IM45</accession>
<keyword evidence="1" id="KW-0496">Mitochondrion</keyword>
<protein>
    <recommendedName>
        <fullName evidence="1">Mitochondrial import inner membrane translocase subunit</fullName>
    </recommendedName>
</protein>
<comment type="caution">
    <text evidence="3">The sequence shown here is derived from an EMBL/GenBank/DDBJ whole genome shotgun (WGS) entry which is preliminary data.</text>
</comment>
<dbReference type="InterPro" id="IPR004217">
    <property type="entry name" value="Tim10-like"/>
</dbReference>
<name>A0AB34IM45_PRYPA</name>
<keyword evidence="1" id="KW-0472">Membrane</keyword>
<dbReference type="SUPFAM" id="SSF144122">
    <property type="entry name" value="Tim10-like"/>
    <property type="match status" value="1"/>
</dbReference>
<comment type="subcellular location">
    <subcellularLocation>
        <location evidence="1">Mitochondrion inner membrane</location>
        <topology evidence="1">Peripheral membrane protein</topology>
        <orientation evidence="1">Intermembrane side</orientation>
    </subcellularLocation>
</comment>
<comment type="subunit">
    <text evidence="1">Heterohexamer.</text>
</comment>
<comment type="similarity">
    <text evidence="1">Belongs to the small Tim family.</text>
</comment>
<evidence type="ECO:0000313" key="4">
    <source>
        <dbReference type="Proteomes" id="UP001515480"/>
    </source>
</evidence>
<evidence type="ECO:0000259" key="2">
    <source>
        <dbReference type="Pfam" id="PF02953"/>
    </source>
</evidence>
<feature type="domain" description="Tim10-like" evidence="2">
    <location>
        <begin position="15"/>
        <end position="75"/>
    </location>
</feature>
<dbReference type="Gene3D" id="1.10.287.810">
    <property type="entry name" value="Mitochondrial import inner membrane translocase subunit tim13 like domains"/>
    <property type="match status" value="1"/>
</dbReference>
<evidence type="ECO:0000256" key="1">
    <source>
        <dbReference type="RuleBase" id="RU367043"/>
    </source>
</evidence>
<comment type="function">
    <text evidence="1">Mitochondrial intermembrane chaperone that participates in the import and insertion of some multi-pass transmembrane proteins into the mitochondrial inner membrane. Also required for the transfer of beta-barrel precursors from the TOM complex to the sorting and assembly machinery (SAM complex) of the outer membrane. Acts as a chaperone-like protein that protects the hydrophobic precursors from aggregation and guide them through the mitochondrial intermembrane space.</text>
</comment>
<evidence type="ECO:0000313" key="3">
    <source>
        <dbReference type="EMBL" id="KAL1500006.1"/>
    </source>
</evidence>
<keyword evidence="4" id="KW-1185">Reference proteome</keyword>
<dbReference type="AlphaFoldDB" id="A0AB34IM45"/>
<dbReference type="InterPro" id="IPR035427">
    <property type="entry name" value="Tim10-like_dom_sf"/>
</dbReference>
<reference evidence="3 4" key="1">
    <citation type="journal article" date="2024" name="Science">
        <title>Giant polyketide synthase enzymes in the biosynthesis of giant marine polyether toxins.</title>
        <authorList>
            <person name="Fallon T.R."/>
            <person name="Shende V.V."/>
            <person name="Wierzbicki I.H."/>
            <person name="Pendleton A.L."/>
            <person name="Watervoot N.F."/>
            <person name="Auber R.P."/>
            <person name="Gonzalez D.J."/>
            <person name="Wisecaver J.H."/>
            <person name="Moore B.S."/>
        </authorList>
    </citation>
    <scope>NUCLEOTIDE SEQUENCE [LARGE SCALE GENOMIC DNA]</scope>
    <source>
        <strain evidence="3 4">12B1</strain>
    </source>
</reference>
<dbReference type="Pfam" id="PF02953">
    <property type="entry name" value="zf-Tim10_DDP"/>
    <property type="match status" value="1"/>
</dbReference>
<gene>
    <name evidence="3" type="ORF">AB1Y20_012683</name>
</gene>
<comment type="domain">
    <text evidence="1">The twin CX3C motif contains 4 conserved Cys residues that form 2 disulfide bonds in the mitochondrial intermembrane space.</text>
</comment>
<sequence>MDAPLAAGVRQHVLQMQAMQQTRALRRVNELADVCFDACVTDFSLTRQLMSGERACLEVCAHKYLAFSALAGQAFVRSLATDARFKPA</sequence>
<keyword evidence="1" id="KW-0811">Translocation</keyword>
<dbReference type="EMBL" id="JBGBPQ010000024">
    <property type="protein sequence ID" value="KAL1500006.1"/>
    <property type="molecule type" value="Genomic_DNA"/>
</dbReference>
<proteinExistence type="inferred from homology"/>
<keyword evidence="1" id="KW-0653">Protein transport</keyword>
<dbReference type="GO" id="GO:0005743">
    <property type="term" value="C:mitochondrial inner membrane"/>
    <property type="evidence" value="ECO:0007669"/>
    <property type="project" value="UniProtKB-SubCell"/>
</dbReference>
<dbReference type="Proteomes" id="UP001515480">
    <property type="component" value="Unassembled WGS sequence"/>
</dbReference>